<keyword evidence="3" id="KW-1185">Reference proteome</keyword>
<gene>
    <name evidence="2" type="ORF">HKX02_07520</name>
</gene>
<keyword evidence="1" id="KW-0812">Transmembrane</keyword>
<keyword evidence="1" id="KW-1133">Transmembrane helix</keyword>
<accession>A0A849KQJ6</accession>
<comment type="caution">
    <text evidence="2">The sequence shown here is derived from an EMBL/GenBank/DDBJ whole genome shotgun (WGS) entry which is preliminary data.</text>
</comment>
<proteinExistence type="predicted"/>
<organism evidence="2 3">
    <name type="scientific">Ochrobactrum soli</name>
    <dbReference type="NCBI Taxonomy" id="2448455"/>
    <lineage>
        <taxon>Bacteria</taxon>
        <taxon>Pseudomonadati</taxon>
        <taxon>Pseudomonadota</taxon>
        <taxon>Alphaproteobacteria</taxon>
        <taxon>Hyphomicrobiales</taxon>
        <taxon>Brucellaceae</taxon>
        <taxon>Brucella/Ochrobactrum group</taxon>
        <taxon>Ochrobactrum</taxon>
    </lineage>
</organism>
<feature type="transmembrane region" description="Helical" evidence="1">
    <location>
        <begin position="12"/>
        <end position="35"/>
    </location>
</feature>
<feature type="transmembrane region" description="Helical" evidence="1">
    <location>
        <begin position="47"/>
        <end position="71"/>
    </location>
</feature>
<name>A0A849KQJ6_9HYPH</name>
<dbReference type="RefSeq" id="WP_124915347.1">
    <property type="nucleotide sequence ID" value="NZ_JABFCY010000003.1"/>
</dbReference>
<protein>
    <submittedName>
        <fullName evidence="2">DUF4239 domain-containing protein</fullName>
    </submittedName>
</protein>
<dbReference type="Pfam" id="PF14023">
    <property type="entry name" value="Bestrophin-like"/>
    <property type="match status" value="1"/>
</dbReference>
<evidence type="ECO:0000313" key="2">
    <source>
        <dbReference type="EMBL" id="NNU60108.1"/>
    </source>
</evidence>
<dbReference type="AlphaFoldDB" id="A0A849KQJ6"/>
<dbReference type="InterPro" id="IPR025333">
    <property type="entry name" value="DUF4239"/>
</dbReference>
<dbReference type="Proteomes" id="UP000574931">
    <property type="component" value="Unassembled WGS sequence"/>
</dbReference>
<feature type="transmembrane region" description="Helical" evidence="1">
    <location>
        <begin position="208"/>
        <end position="231"/>
    </location>
</feature>
<reference evidence="2 3" key="1">
    <citation type="submission" date="2020-05" db="EMBL/GenBank/DDBJ databases">
        <title>Draft Genome Sequence of Ochrobactrum soli Isolated from Stable Fly Gut.</title>
        <authorList>
            <person name="Pileggi M.T."/>
            <person name="Vazhakkala L.J."/>
            <person name="Wong C.N."/>
        </authorList>
    </citation>
    <scope>NUCLEOTIDE SEQUENCE [LARGE SCALE GENOMIC DNA]</scope>
    <source>
        <strain evidence="2 3">MTP-C0764</strain>
    </source>
</reference>
<evidence type="ECO:0000313" key="3">
    <source>
        <dbReference type="Proteomes" id="UP000574931"/>
    </source>
</evidence>
<sequence length="251" mass="27465">MVTIFALSVQMSLLAFAALGGAFFLFGRLMLHIFAKYAERDPLSIPVGAFVATVATAWALALGFVAADIWAITAKANQATRDERSAIIRLIGIADSPEIDAPPLREVLIRYRNAVVDDEWVKNINLQPAGSVEKSLQDIRDVILKMSKENIPGPVISYLLSDLDILQDARSMRLSIGTTSVDSYRWYLVISLTIMTVIAISSTHSDRVQAGIVALLIYTVSATLCLWILAIHANPYQGIAKIEPTILMSPH</sequence>
<keyword evidence="1" id="KW-0472">Membrane</keyword>
<feature type="transmembrane region" description="Helical" evidence="1">
    <location>
        <begin position="184"/>
        <end position="202"/>
    </location>
</feature>
<evidence type="ECO:0000256" key="1">
    <source>
        <dbReference type="SAM" id="Phobius"/>
    </source>
</evidence>
<dbReference type="EMBL" id="JABFCY010000003">
    <property type="protein sequence ID" value="NNU60108.1"/>
    <property type="molecule type" value="Genomic_DNA"/>
</dbReference>